<dbReference type="Gramene" id="TKW03195">
    <property type="protein sequence ID" value="TKW03195"/>
    <property type="gene ID" value="SEVIR_7G007415v2"/>
</dbReference>
<feature type="domain" description="Disease resistance protein winged helix" evidence="1">
    <location>
        <begin position="152"/>
        <end position="221"/>
    </location>
</feature>
<accession>A0A4U6TPI0</accession>
<dbReference type="AlphaFoldDB" id="A0A4U6TPI0"/>
<sequence>MWTCKSEIEWRTLLAPLTKAEVDGNMIMVTTRFHNIAELVETTNPIILEGLEPKELWKFFLACTFDDYRTEKDEDLLDIGRKIVEKLKFSPLAARTVGRLLKKDFTREHWMRVLERKEWGYQKGDEDIMPALRISYHYLPFHLKKCFQLCALFLEDYEFDGLELINMWKALGIIDLSGQNTSIEQVGLQYLNTLVNTGIFSKVNKETYSYYVVHDLFHELAQCISSYDCMRIDCSNIRYESAQSSICHISFIAQDSTTYSEGSEFYENIRKETDKLKQTLDIGNLRTLLFIGKYTASFDKIFQDMFKELKALHVLSLVSIPSNFYHTDFQNSSTFVILKSSYHLVRLLLCLTQSQDFMTWSFSI</sequence>
<evidence type="ECO:0000313" key="2">
    <source>
        <dbReference type="EMBL" id="TKW03195.1"/>
    </source>
</evidence>
<reference evidence="2" key="1">
    <citation type="submission" date="2019-03" db="EMBL/GenBank/DDBJ databases">
        <title>WGS assembly of Setaria viridis.</title>
        <authorList>
            <person name="Huang P."/>
            <person name="Jenkins J."/>
            <person name="Grimwood J."/>
            <person name="Barry K."/>
            <person name="Healey A."/>
            <person name="Mamidi S."/>
            <person name="Sreedasyam A."/>
            <person name="Shu S."/>
            <person name="Feldman M."/>
            <person name="Wu J."/>
            <person name="Yu Y."/>
            <person name="Chen C."/>
            <person name="Johnson J."/>
            <person name="Rokhsar D."/>
            <person name="Baxter I."/>
            <person name="Schmutz J."/>
            <person name="Brutnell T."/>
            <person name="Kellogg E."/>
        </authorList>
    </citation>
    <scope>NUCLEOTIDE SEQUENCE [LARGE SCALE GENOMIC DNA]</scope>
</reference>
<protein>
    <recommendedName>
        <fullName evidence="1">Disease resistance protein winged helix domain-containing protein</fullName>
    </recommendedName>
</protein>
<proteinExistence type="predicted"/>
<dbReference type="EMBL" id="CM016558">
    <property type="protein sequence ID" value="TKW03195.1"/>
    <property type="molecule type" value="Genomic_DNA"/>
</dbReference>
<evidence type="ECO:0000259" key="1">
    <source>
        <dbReference type="Pfam" id="PF23559"/>
    </source>
</evidence>
<dbReference type="Gene3D" id="1.10.10.10">
    <property type="entry name" value="Winged helix-like DNA-binding domain superfamily/Winged helix DNA-binding domain"/>
    <property type="match status" value="1"/>
</dbReference>
<dbReference type="InterPro" id="IPR058922">
    <property type="entry name" value="WHD_DRP"/>
</dbReference>
<dbReference type="InterPro" id="IPR042197">
    <property type="entry name" value="Apaf_helical"/>
</dbReference>
<dbReference type="PANTHER" id="PTHR23155">
    <property type="entry name" value="DISEASE RESISTANCE PROTEIN RP"/>
    <property type="match status" value="1"/>
</dbReference>
<dbReference type="Gene3D" id="1.10.8.430">
    <property type="entry name" value="Helical domain of apoptotic protease-activating factors"/>
    <property type="match status" value="1"/>
</dbReference>
<organism evidence="2 3">
    <name type="scientific">Setaria viridis</name>
    <name type="common">Green bristlegrass</name>
    <name type="synonym">Setaria italica subsp. viridis</name>
    <dbReference type="NCBI Taxonomy" id="4556"/>
    <lineage>
        <taxon>Eukaryota</taxon>
        <taxon>Viridiplantae</taxon>
        <taxon>Streptophyta</taxon>
        <taxon>Embryophyta</taxon>
        <taxon>Tracheophyta</taxon>
        <taxon>Spermatophyta</taxon>
        <taxon>Magnoliopsida</taxon>
        <taxon>Liliopsida</taxon>
        <taxon>Poales</taxon>
        <taxon>Poaceae</taxon>
        <taxon>PACMAD clade</taxon>
        <taxon>Panicoideae</taxon>
        <taxon>Panicodae</taxon>
        <taxon>Paniceae</taxon>
        <taxon>Cenchrinae</taxon>
        <taxon>Setaria</taxon>
    </lineage>
</organism>
<name>A0A4U6TPI0_SETVI</name>
<keyword evidence="3" id="KW-1185">Reference proteome</keyword>
<dbReference type="InterPro" id="IPR036388">
    <property type="entry name" value="WH-like_DNA-bd_sf"/>
</dbReference>
<dbReference type="Pfam" id="PF23559">
    <property type="entry name" value="WHD_DRP"/>
    <property type="match status" value="1"/>
</dbReference>
<dbReference type="GO" id="GO:0043531">
    <property type="term" value="F:ADP binding"/>
    <property type="evidence" value="ECO:0007669"/>
    <property type="project" value="InterPro"/>
</dbReference>
<dbReference type="InterPro" id="IPR044974">
    <property type="entry name" value="Disease_R_plants"/>
</dbReference>
<dbReference type="InterPro" id="IPR027417">
    <property type="entry name" value="P-loop_NTPase"/>
</dbReference>
<evidence type="ECO:0000313" key="3">
    <source>
        <dbReference type="Proteomes" id="UP000298652"/>
    </source>
</evidence>
<dbReference type="Proteomes" id="UP000298652">
    <property type="component" value="Chromosome 7"/>
</dbReference>
<gene>
    <name evidence="2" type="ORF">SEVIR_7G007415v2</name>
</gene>
<dbReference type="PANTHER" id="PTHR23155:SF1240">
    <property type="entry name" value="OS01G0113150 PROTEIN"/>
    <property type="match status" value="1"/>
</dbReference>
<dbReference type="SUPFAM" id="SSF52540">
    <property type="entry name" value="P-loop containing nucleoside triphosphate hydrolases"/>
    <property type="match status" value="1"/>
</dbReference>
<dbReference type="GO" id="GO:0098542">
    <property type="term" value="P:defense response to other organism"/>
    <property type="evidence" value="ECO:0007669"/>
    <property type="project" value="TreeGrafter"/>
</dbReference>